<evidence type="ECO:0000256" key="3">
    <source>
        <dbReference type="ARBA" id="ARBA00022833"/>
    </source>
</evidence>
<comment type="caution">
    <text evidence="5">The sequence shown here is derived from an EMBL/GenBank/DDBJ whole genome shotgun (WGS) entry which is preliminary data.</text>
</comment>
<dbReference type="Gene3D" id="3.40.50.720">
    <property type="entry name" value="NAD(P)-binding Rossmann-like Domain"/>
    <property type="match status" value="1"/>
</dbReference>
<reference evidence="5" key="1">
    <citation type="submission" date="2020-10" db="EMBL/GenBank/DDBJ databases">
        <title>Taxonomic study of unclassified bacteria belonging to the class Ktedonobacteria.</title>
        <authorList>
            <person name="Yabe S."/>
            <person name="Wang C.M."/>
            <person name="Zheng Y."/>
            <person name="Sakai Y."/>
            <person name="Cavaletti L."/>
            <person name="Monciardini P."/>
            <person name="Donadio S."/>
        </authorList>
    </citation>
    <scope>NUCLEOTIDE SEQUENCE</scope>
    <source>
        <strain evidence="5">SOSP1-1</strain>
    </source>
</reference>
<dbReference type="InterPro" id="IPR013149">
    <property type="entry name" value="ADH-like_C"/>
</dbReference>
<keyword evidence="6" id="KW-1185">Reference proteome</keyword>
<dbReference type="AlphaFoldDB" id="A0A8J3IA39"/>
<name>A0A8J3IA39_9CHLR</name>
<evidence type="ECO:0000259" key="4">
    <source>
        <dbReference type="Pfam" id="PF00107"/>
    </source>
</evidence>
<evidence type="ECO:0000313" key="6">
    <source>
        <dbReference type="Proteomes" id="UP000612362"/>
    </source>
</evidence>
<organism evidence="5 6">
    <name type="scientific">Ktedonospora formicarum</name>
    <dbReference type="NCBI Taxonomy" id="2778364"/>
    <lineage>
        <taxon>Bacteria</taxon>
        <taxon>Bacillati</taxon>
        <taxon>Chloroflexota</taxon>
        <taxon>Ktedonobacteria</taxon>
        <taxon>Ktedonobacterales</taxon>
        <taxon>Ktedonobacteraceae</taxon>
        <taxon>Ktedonospora</taxon>
    </lineage>
</organism>
<dbReference type="PANTHER" id="PTHR42813:SF2">
    <property type="entry name" value="DEHYDROGENASE, ZINC-CONTAINING, PUTATIVE (AFU_ORTHOLOGUE AFUA_2G02810)-RELATED"/>
    <property type="match status" value="1"/>
</dbReference>
<dbReference type="Proteomes" id="UP000612362">
    <property type="component" value="Unassembled WGS sequence"/>
</dbReference>
<sequence>MGADFCDMKRGDTVAVWGGVGLMAMQSAFHMGAGRIIGIDRFPERLRMAREKVGAETIDYTEVDGVVETLKVMTGGRGPDTCIDAVGMEAHGTGIDYTYDRAKQALHLQTDRGEALRQAILACRKGGTLSILGVYGIMDKFPIGAIMNKGLTVRTAQQHGQKYVPRLLEHVTRGELDPSFLATHRFSLEDSPLGYDMFKHKKDGCIRAVFTP</sequence>
<protein>
    <recommendedName>
        <fullName evidence="4">Alcohol dehydrogenase-like C-terminal domain-containing protein</fullName>
    </recommendedName>
</protein>
<keyword evidence="2" id="KW-0479">Metal-binding</keyword>
<gene>
    <name evidence="5" type="ORF">KSX_64520</name>
</gene>
<keyword evidence="3" id="KW-0862">Zinc</keyword>
<dbReference type="Pfam" id="PF00107">
    <property type="entry name" value="ADH_zinc_N"/>
    <property type="match status" value="1"/>
</dbReference>
<dbReference type="PANTHER" id="PTHR42813">
    <property type="entry name" value="ZINC-TYPE ALCOHOL DEHYDROGENASE-LIKE"/>
    <property type="match status" value="1"/>
</dbReference>
<feature type="domain" description="Alcohol dehydrogenase-like C-terminal" evidence="4">
    <location>
        <begin position="19"/>
        <end position="90"/>
    </location>
</feature>
<proteinExistence type="predicted"/>
<accession>A0A8J3IA39</accession>
<evidence type="ECO:0000256" key="2">
    <source>
        <dbReference type="ARBA" id="ARBA00022723"/>
    </source>
</evidence>
<dbReference type="SUPFAM" id="SSF51735">
    <property type="entry name" value="NAD(P)-binding Rossmann-fold domains"/>
    <property type="match status" value="1"/>
</dbReference>
<dbReference type="InterPro" id="IPR036291">
    <property type="entry name" value="NAD(P)-bd_dom_sf"/>
</dbReference>
<dbReference type="EMBL" id="BNJF01000004">
    <property type="protein sequence ID" value="GHO48289.1"/>
    <property type="molecule type" value="Genomic_DNA"/>
</dbReference>
<evidence type="ECO:0000256" key="1">
    <source>
        <dbReference type="ARBA" id="ARBA00001947"/>
    </source>
</evidence>
<evidence type="ECO:0000313" key="5">
    <source>
        <dbReference type="EMBL" id="GHO48289.1"/>
    </source>
</evidence>
<comment type="cofactor">
    <cofactor evidence="1">
        <name>Zn(2+)</name>
        <dbReference type="ChEBI" id="CHEBI:29105"/>
    </cofactor>
</comment>
<dbReference type="GO" id="GO:0046872">
    <property type="term" value="F:metal ion binding"/>
    <property type="evidence" value="ECO:0007669"/>
    <property type="project" value="UniProtKB-KW"/>
</dbReference>